<protein>
    <submittedName>
        <fullName evidence="1">Uncharacterized protein</fullName>
    </submittedName>
</protein>
<name>E1YB91_9BACT</name>
<gene>
    <name evidence="1" type="ORF">N47_C18260</name>
</gene>
<sequence>MLVNIFIQHIVLFTLKCNCFKEQEKNNFKHKFNLKKYVFEVQNWEKTLKHVFYKPGLP</sequence>
<evidence type="ECO:0000313" key="1">
    <source>
        <dbReference type="EMBL" id="CBX27768.1"/>
    </source>
</evidence>
<organism evidence="1">
    <name type="scientific">uncultured Desulfobacterium sp</name>
    <dbReference type="NCBI Taxonomy" id="201089"/>
    <lineage>
        <taxon>Bacteria</taxon>
        <taxon>Pseudomonadati</taxon>
        <taxon>Thermodesulfobacteriota</taxon>
        <taxon>Desulfobacteria</taxon>
        <taxon>Desulfobacterales</taxon>
        <taxon>Desulfobacteriaceae</taxon>
        <taxon>Desulfobacterium</taxon>
        <taxon>environmental samples</taxon>
    </lineage>
</organism>
<proteinExistence type="predicted"/>
<dbReference type="EMBL" id="FR695867">
    <property type="protein sequence ID" value="CBX27768.1"/>
    <property type="molecule type" value="Genomic_DNA"/>
</dbReference>
<accession>E1YB91</accession>
<reference evidence="1" key="1">
    <citation type="journal article" date="2011" name="Environ. Microbiol.">
        <title>Genomic insights into the metabolic potential of the polycyclic aromatic hydrocarbon degrading sulfate-reducing Deltaproteobacterium N47.</title>
        <authorList>
            <person name="Bergmann F."/>
            <person name="Selesi D."/>
            <person name="Weinmaier T."/>
            <person name="Tischler P."/>
            <person name="Rattei T."/>
            <person name="Meckenstock R.U."/>
        </authorList>
    </citation>
    <scope>NUCLEOTIDE SEQUENCE</scope>
</reference>
<dbReference type="AlphaFoldDB" id="E1YB91"/>